<evidence type="ECO:0000259" key="5">
    <source>
        <dbReference type="Pfam" id="PF08170"/>
    </source>
</evidence>
<evidence type="ECO:0000259" key="4">
    <source>
        <dbReference type="Pfam" id="PF06978"/>
    </source>
</evidence>
<dbReference type="Proteomes" id="UP001558652">
    <property type="component" value="Unassembled WGS sequence"/>
</dbReference>
<dbReference type="InterPro" id="IPR039182">
    <property type="entry name" value="Pop1"/>
</dbReference>
<dbReference type="PANTHER" id="PTHR22731">
    <property type="entry name" value="RIBONUCLEASES P/MRP PROTEIN SUBUNIT POP1"/>
    <property type="match status" value="1"/>
</dbReference>
<proteinExistence type="predicted"/>
<evidence type="ECO:0000256" key="3">
    <source>
        <dbReference type="ARBA" id="ARBA00023242"/>
    </source>
</evidence>
<dbReference type="InterPro" id="IPR009723">
    <property type="entry name" value="Pop1_N"/>
</dbReference>
<dbReference type="GO" id="GO:0008033">
    <property type="term" value="P:tRNA processing"/>
    <property type="evidence" value="ECO:0007669"/>
    <property type="project" value="UniProtKB-KW"/>
</dbReference>
<dbReference type="Pfam" id="PF08170">
    <property type="entry name" value="POPLD"/>
    <property type="match status" value="1"/>
</dbReference>
<dbReference type="PANTHER" id="PTHR22731:SF3">
    <property type="entry name" value="RIBONUCLEASES P_MRP PROTEIN SUBUNIT POP1"/>
    <property type="match status" value="1"/>
</dbReference>
<dbReference type="InterPro" id="IPR012590">
    <property type="entry name" value="POPLD_dom"/>
</dbReference>
<comment type="caution">
    <text evidence="6">The sequence shown here is derived from an EMBL/GenBank/DDBJ whole genome shotgun (WGS) entry which is preliminary data.</text>
</comment>
<keyword evidence="2" id="KW-0819">tRNA processing</keyword>
<evidence type="ECO:0000313" key="6">
    <source>
        <dbReference type="EMBL" id="KAL1129049.1"/>
    </source>
</evidence>
<protein>
    <submittedName>
        <fullName evidence="6">Uncharacterized protein</fullName>
    </submittedName>
</protein>
<keyword evidence="3" id="KW-0539">Nucleus</keyword>
<organism evidence="6 7">
    <name type="scientific">Ranatra chinensis</name>
    <dbReference type="NCBI Taxonomy" id="642074"/>
    <lineage>
        <taxon>Eukaryota</taxon>
        <taxon>Metazoa</taxon>
        <taxon>Ecdysozoa</taxon>
        <taxon>Arthropoda</taxon>
        <taxon>Hexapoda</taxon>
        <taxon>Insecta</taxon>
        <taxon>Pterygota</taxon>
        <taxon>Neoptera</taxon>
        <taxon>Paraneoptera</taxon>
        <taxon>Hemiptera</taxon>
        <taxon>Heteroptera</taxon>
        <taxon>Panheteroptera</taxon>
        <taxon>Nepomorpha</taxon>
        <taxon>Nepidae</taxon>
        <taxon>Ranatrinae</taxon>
        <taxon>Ranatra</taxon>
    </lineage>
</organism>
<evidence type="ECO:0000256" key="1">
    <source>
        <dbReference type="ARBA" id="ARBA00004123"/>
    </source>
</evidence>
<keyword evidence="7" id="KW-1185">Reference proteome</keyword>
<feature type="domain" description="Pop1 N-terminal" evidence="4">
    <location>
        <begin position="105"/>
        <end position="177"/>
    </location>
</feature>
<name>A0ABD0YEH7_9HEMI</name>
<accession>A0ABD0YEH7</accession>
<feature type="domain" description="Pop1 N-terminal" evidence="4">
    <location>
        <begin position="28"/>
        <end position="88"/>
    </location>
</feature>
<sequence length="601" mass="69461">MEESPKPQFDETLGGSEKLPLNLNVKYFTKARMKEIEALTEAIEDPLQQGMLFQRLPRHMRRRAMGHDDKRMPKKLRKTFSVLLEKCGTKDQPKSRPRRKYRRRPCHLLDEYNRRQREFIWLETHIWHAKRFHMVNKWGYKLANYPNDKCFRACYRATAQHCLLQDISYYNCIEIRGELEKLLNGFTQHTSTACGLTFSAKCFLNGTKEGQVTFFRRNQYPKGAIGDVSFIWKPEIESDNTRIIWVWVHPALFEEFITEMTCTFELSQVVPDDSCEMEVCDVPENTDSDFTNSVEGKKLKLKNIPFVKVPKYENKLSGISLHVLKDTLNRFRLTGPLTQSVITEAFQAVNLDYFEKSSEEMNQSFKEYFIGHNKRKESATLQHAFWEQIKQVATPAQLPPSCVFSINVVDPRLTMPCKRTKADKDKQECKAQMLPNSYSNLIADSPLWCSKMRDSVTKEKVPSAELYAQRSMKIVPGLEIEQLDTQKNRQTIPILCIQQPGGDSNQRLGYGAGVDLIIPSGWSMPVWIGLVFRGARTGGLREAESLRREIGKLPLFAPDTRAAKTEGDDLETNLLEEYFRGLFPLLKAALLDKDTFIYLDF</sequence>
<reference evidence="6 7" key="1">
    <citation type="submission" date="2024-07" db="EMBL/GenBank/DDBJ databases">
        <title>Chromosome-level genome assembly of the water stick insect Ranatra chinensis (Heteroptera: Nepidae).</title>
        <authorList>
            <person name="Liu X."/>
        </authorList>
    </citation>
    <scope>NUCLEOTIDE SEQUENCE [LARGE SCALE GENOMIC DNA]</scope>
    <source>
        <strain evidence="6">Cailab_2021Rc</strain>
        <tissue evidence="6">Muscle</tissue>
    </source>
</reference>
<dbReference type="AlphaFoldDB" id="A0ABD0YEH7"/>
<evidence type="ECO:0000313" key="7">
    <source>
        <dbReference type="Proteomes" id="UP001558652"/>
    </source>
</evidence>
<dbReference type="Pfam" id="PF06978">
    <property type="entry name" value="POP1_N"/>
    <property type="match status" value="2"/>
</dbReference>
<gene>
    <name evidence="6" type="ORF">AAG570_013581</name>
</gene>
<evidence type="ECO:0000256" key="2">
    <source>
        <dbReference type="ARBA" id="ARBA00022694"/>
    </source>
</evidence>
<comment type="subcellular location">
    <subcellularLocation>
        <location evidence="1">Nucleus</location>
    </subcellularLocation>
</comment>
<dbReference type="GO" id="GO:0005634">
    <property type="term" value="C:nucleus"/>
    <property type="evidence" value="ECO:0007669"/>
    <property type="project" value="UniProtKB-SubCell"/>
</dbReference>
<dbReference type="EMBL" id="JBFDAA010000009">
    <property type="protein sequence ID" value="KAL1129049.1"/>
    <property type="molecule type" value="Genomic_DNA"/>
</dbReference>
<feature type="domain" description="POPLD" evidence="5">
    <location>
        <begin position="513"/>
        <end position="580"/>
    </location>
</feature>